<feature type="binding site" evidence="10">
    <location>
        <position position="66"/>
    </location>
    <ligand>
        <name>S-adenosyl-L-methionine</name>
        <dbReference type="ChEBI" id="CHEBI:59789"/>
    </ligand>
</feature>
<evidence type="ECO:0000256" key="5">
    <source>
        <dbReference type="ARBA" id="ARBA00023004"/>
    </source>
</evidence>
<comment type="pathway">
    <text evidence="10">Cofactor biosynthesis; molybdopterin biosynthesis.</text>
</comment>
<dbReference type="SMART" id="SM00729">
    <property type="entry name" value="Elp3"/>
    <property type="match status" value="1"/>
</dbReference>
<protein>
    <recommendedName>
        <fullName evidence="10">Probable GTP 3',8-cyclase</fullName>
        <ecNumber evidence="10">4.1.99.22</ecNumber>
    </recommendedName>
    <alternativeName>
        <fullName evidence="10">Molybdenum cofactor biosynthesis protein A</fullName>
    </alternativeName>
</protein>
<feature type="binding site" evidence="10">
    <location>
        <position position="153"/>
    </location>
    <ligand>
        <name>GTP</name>
        <dbReference type="ChEBI" id="CHEBI:37565"/>
    </ligand>
</feature>
<feature type="binding site" evidence="10">
    <location>
        <position position="91"/>
    </location>
    <ligand>
        <name>GTP</name>
        <dbReference type="ChEBI" id="CHEBI:37565"/>
    </ligand>
</feature>
<dbReference type="GO" id="GO:0005525">
    <property type="term" value="F:GTP binding"/>
    <property type="evidence" value="ECO:0007669"/>
    <property type="project" value="UniProtKB-UniRule"/>
</dbReference>
<dbReference type="GO" id="GO:0061798">
    <property type="term" value="F:GTP 3',8'-cyclase activity"/>
    <property type="evidence" value="ECO:0007669"/>
    <property type="project" value="UniProtKB-UniRule"/>
</dbReference>
<evidence type="ECO:0000313" key="13">
    <source>
        <dbReference type="Proteomes" id="UP000001694"/>
    </source>
</evidence>
<dbReference type="InterPro" id="IPR013485">
    <property type="entry name" value="MoaA_arc"/>
</dbReference>
<dbReference type="Pfam" id="PF04055">
    <property type="entry name" value="Radical_SAM"/>
    <property type="match status" value="1"/>
</dbReference>
<evidence type="ECO:0000313" key="12">
    <source>
        <dbReference type="EMBL" id="ACB39013.1"/>
    </source>
</evidence>
<dbReference type="Proteomes" id="UP000001694">
    <property type="component" value="Chromosome"/>
</dbReference>
<evidence type="ECO:0000256" key="4">
    <source>
        <dbReference type="ARBA" id="ARBA00022741"/>
    </source>
</evidence>
<feature type="binding site" evidence="10">
    <location>
        <position position="268"/>
    </location>
    <ligand>
        <name>[4Fe-4S] cluster</name>
        <dbReference type="ChEBI" id="CHEBI:49883"/>
        <label>2</label>
        <note>4Fe-4S-substrate</note>
    </ligand>
</feature>
<dbReference type="EMBL" id="CP001014">
    <property type="protein sequence ID" value="ACB39013.1"/>
    <property type="molecule type" value="Genomic_DNA"/>
</dbReference>
<dbReference type="GO" id="GO:0051539">
    <property type="term" value="F:4 iron, 4 sulfur cluster binding"/>
    <property type="evidence" value="ECO:0007669"/>
    <property type="project" value="UniProtKB-UniRule"/>
</dbReference>
<name>B1YA39_PYRNV</name>
<feature type="binding site" evidence="10">
    <location>
        <position position="25"/>
    </location>
    <ligand>
        <name>[4Fe-4S] cluster</name>
        <dbReference type="ChEBI" id="CHEBI:49883"/>
        <label>1</label>
        <note>4Fe-4S-S-AdoMet</note>
    </ligand>
</feature>
<sequence>MLFDRYGRPFLKLRYILNDECNYSCIFCHFEGQARRRGVYLTAEDYGFATSVFRKVGVSDFKITGGEPLLRRDIDAVVYNIAKTGGAVTLTTNGLLLERWAAKLAAAGLQRVNVSVHSTDPGMYSKVTGAPPAALKAVLRGLREARSLGISLKINVVVLRGVNTDRDSVKELVKLAASLDASLQFIELMPTGEGAHVFEQYYEPVETVAKAVAELGGRPLKLRKELHNRPIYVLAGVAIELIKNYGNASFCSGCTTMRLTSDGKLKTCIYAEPSVDLMPLIKARDEEGLLYAVKTALAQREPRFKLYLARPAEPGVPSGGVHSSS</sequence>
<comment type="similarity">
    <text evidence="10">Belongs to the radical SAM superfamily. MoaA family.</text>
</comment>
<keyword evidence="4 10" id="KW-0547">Nucleotide-binding</keyword>
<feature type="domain" description="Radical SAM core" evidence="11">
    <location>
        <begin position="5"/>
        <end position="229"/>
    </location>
</feature>
<dbReference type="Pfam" id="PF06463">
    <property type="entry name" value="Mob_synth_C"/>
    <property type="match status" value="1"/>
</dbReference>
<dbReference type="InterPro" id="IPR010505">
    <property type="entry name" value="MoaA_twitch"/>
</dbReference>
<dbReference type="SFLD" id="SFLDG01383">
    <property type="entry name" value="cyclic_pyranopterin_phosphate"/>
    <property type="match status" value="1"/>
</dbReference>
<comment type="cofactor">
    <cofactor evidence="10">
        <name>[4Fe-4S] cluster</name>
        <dbReference type="ChEBI" id="CHEBI:49883"/>
    </cofactor>
    <text evidence="10">Binds 2 [4Fe-4S] clusters. Binds 1 [4Fe-4S] cluster coordinated with 3 cysteines and an exchangeable S-adenosyl-L-methionine and 1 [4Fe-4S] cluster coordinated with 3 cysteines and the GTP-derived substrate.</text>
</comment>
<proteinExistence type="inferred from homology"/>
<keyword evidence="5 10" id="KW-0408">Iron</keyword>
<dbReference type="GO" id="GO:0006777">
    <property type="term" value="P:Mo-molybdopterin cofactor biosynthetic process"/>
    <property type="evidence" value="ECO:0007669"/>
    <property type="project" value="UniProtKB-UniRule"/>
</dbReference>
<evidence type="ECO:0000256" key="10">
    <source>
        <dbReference type="HAMAP-Rule" id="MF_01225"/>
    </source>
</evidence>
<dbReference type="InterPro" id="IPR013785">
    <property type="entry name" value="Aldolase_TIM"/>
</dbReference>
<evidence type="ECO:0000256" key="1">
    <source>
        <dbReference type="ARBA" id="ARBA00022485"/>
    </source>
</evidence>
<dbReference type="HOGENOM" id="CLU_009273_0_1_2"/>
<dbReference type="GO" id="GO:0046872">
    <property type="term" value="F:metal ion binding"/>
    <property type="evidence" value="ECO:0007669"/>
    <property type="project" value="UniProtKB-KW"/>
</dbReference>
<dbReference type="STRING" id="444157.Tneu_0055"/>
<keyword evidence="2 10" id="KW-0949">S-adenosyl-L-methionine</keyword>
<dbReference type="OrthoDB" id="6925at2157"/>
<keyword evidence="8 10" id="KW-0501">Molybdenum cofactor biosynthesis</keyword>
<feature type="binding site" evidence="10">
    <location>
        <position position="251"/>
    </location>
    <ligand>
        <name>[4Fe-4S] cluster</name>
        <dbReference type="ChEBI" id="CHEBI:49883"/>
        <label>2</label>
        <note>4Fe-4S-substrate</note>
    </ligand>
</feature>
<keyword evidence="6 10" id="KW-0411">Iron-sulfur</keyword>
<feature type="binding site" evidence="10">
    <location>
        <position position="28"/>
    </location>
    <ligand>
        <name>[4Fe-4S] cluster</name>
        <dbReference type="ChEBI" id="CHEBI:49883"/>
        <label>1</label>
        <note>4Fe-4S-S-AdoMet</note>
    </ligand>
</feature>
<dbReference type="AlphaFoldDB" id="B1YA39"/>
<dbReference type="PANTHER" id="PTHR22960">
    <property type="entry name" value="MOLYBDOPTERIN COFACTOR SYNTHESIS PROTEIN A"/>
    <property type="match status" value="1"/>
</dbReference>
<feature type="binding site" evidence="10">
    <location>
        <position position="62"/>
    </location>
    <ligand>
        <name>GTP</name>
        <dbReference type="ChEBI" id="CHEBI:37565"/>
    </ligand>
</feature>
<dbReference type="SFLD" id="SFLDG01386">
    <property type="entry name" value="main_SPASM_domain-containing"/>
    <property type="match status" value="1"/>
</dbReference>
<feature type="binding site" evidence="10">
    <location>
        <position position="14"/>
    </location>
    <ligand>
        <name>GTP</name>
        <dbReference type="ChEBI" id="CHEBI:37565"/>
    </ligand>
</feature>
<feature type="binding site" evidence="10">
    <location>
        <position position="254"/>
    </location>
    <ligand>
        <name>[4Fe-4S] cluster</name>
        <dbReference type="ChEBI" id="CHEBI:49883"/>
        <label>2</label>
        <note>4Fe-4S-substrate</note>
    </ligand>
</feature>
<comment type="caution">
    <text evidence="10">Lacks conserved residue(s) required for the propagation of feature annotation.</text>
</comment>
<dbReference type="CDD" id="cd21117">
    <property type="entry name" value="Twitch_MoaA"/>
    <property type="match status" value="1"/>
</dbReference>
<evidence type="ECO:0000256" key="9">
    <source>
        <dbReference type="ARBA" id="ARBA00023239"/>
    </source>
</evidence>
<feature type="binding site" evidence="10">
    <location>
        <position position="21"/>
    </location>
    <ligand>
        <name>[4Fe-4S] cluster</name>
        <dbReference type="ChEBI" id="CHEBI:49883"/>
        <label>1</label>
        <note>4Fe-4S-S-AdoMet</note>
    </ligand>
</feature>
<keyword evidence="3 10" id="KW-0479">Metal-binding</keyword>
<evidence type="ECO:0000256" key="6">
    <source>
        <dbReference type="ARBA" id="ARBA00023014"/>
    </source>
</evidence>
<organism evidence="12 13">
    <name type="scientific">Pyrobaculum neutrophilum (strain DSM 2338 / JCM 9278 / NBRC 100436 / V24Sta)</name>
    <name type="common">Thermoproteus neutrophilus</name>
    <dbReference type="NCBI Taxonomy" id="444157"/>
    <lineage>
        <taxon>Archaea</taxon>
        <taxon>Thermoproteota</taxon>
        <taxon>Thermoprotei</taxon>
        <taxon>Thermoproteales</taxon>
        <taxon>Thermoproteaceae</taxon>
        <taxon>Pyrobaculum</taxon>
    </lineage>
</organism>
<dbReference type="KEGG" id="tne:Tneu_0055"/>
<evidence type="ECO:0000256" key="2">
    <source>
        <dbReference type="ARBA" id="ARBA00022691"/>
    </source>
</evidence>
<keyword evidence="9 10" id="KW-0456">Lyase</keyword>
<accession>B1YA39</accession>
<evidence type="ECO:0000256" key="7">
    <source>
        <dbReference type="ARBA" id="ARBA00023134"/>
    </source>
</evidence>
<dbReference type="HAMAP" id="MF_01225_A">
    <property type="entry name" value="MoaA_A"/>
    <property type="match status" value="1"/>
</dbReference>
<dbReference type="InterPro" id="IPR058240">
    <property type="entry name" value="rSAM_sf"/>
</dbReference>
<dbReference type="NCBIfam" id="NF001199">
    <property type="entry name" value="PRK00164.2-1"/>
    <property type="match status" value="1"/>
</dbReference>
<dbReference type="SFLD" id="SFLDG01067">
    <property type="entry name" value="SPASM/twitch_domain_containing"/>
    <property type="match status" value="1"/>
</dbReference>
<dbReference type="SFLD" id="SFLDS00029">
    <property type="entry name" value="Radical_SAM"/>
    <property type="match status" value="1"/>
</dbReference>
<keyword evidence="13" id="KW-1185">Reference proteome</keyword>
<dbReference type="GO" id="GO:0061799">
    <property type="term" value="F:cyclic pyranopterin monophosphate synthase activity"/>
    <property type="evidence" value="ECO:0007669"/>
    <property type="project" value="TreeGrafter"/>
</dbReference>
<dbReference type="InterPro" id="IPR050105">
    <property type="entry name" value="MoCo_biosynth_MoaA/MoaC"/>
</dbReference>
<dbReference type="Gene3D" id="3.20.20.70">
    <property type="entry name" value="Aldolase class I"/>
    <property type="match status" value="1"/>
</dbReference>
<dbReference type="eggNOG" id="arCOG00930">
    <property type="taxonomic scope" value="Archaea"/>
</dbReference>
<dbReference type="RefSeq" id="WP_012349434.1">
    <property type="nucleotide sequence ID" value="NC_010525.1"/>
</dbReference>
<reference evidence="12" key="1">
    <citation type="submission" date="2008-03" db="EMBL/GenBank/DDBJ databases">
        <title>Complete sequence of Thermoproteus neutrophilus V24Sta.</title>
        <authorList>
            <consortium name="US DOE Joint Genome Institute"/>
            <person name="Copeland A."/>
            <person name="Lucas S."/>
            <person name="Lapidus A."/>
            <person name="Glavina del Rio T."/>
            <person name="Dalin E."/>
            <person name="Tice H."/>
            <person name="Bruce D."/>
            <person name="Goodwin L."/>
            <person name="Pitluck S."/>
            <person name="Sims D."/>
            <person name="Brettin T."/>
            <person name="Detter J.C."/>
            <person name="Han C."/>
            <person name="Kuske C.R."/>
            <person name="Schmutz J."/>
            <person name="Larimer F."/>
            <person name="Land M."/>
            <person name="Hauser L."/>
            <person name="Kyrpides N."/>
            <person name="Mikhailova N."/>
            <person name="Biddle J.F."/>
            <person name="Zhang Z."/>
            <person name="Fitz-Gibbon S.T."/>
            <person name="Lowe T.M."/>
            <person name="Saltikov C."/>
            <person name="House C.H."/>
            <person name="Richardson P."/>
        </authorList>
    </citation>
    <scope>NUCLEOTIDE SEQUENCE [LARGE SCALE GENOMIC DNA]</scope>
    <source>
        <strain evidence="12">V24Sta</strain>
    </source>
</reference>
<comment type="function">
    <text evidence="10">Catalyzes the cyclization of GTP to (8S)-3',8-cyclo-7,8-dihydroguanosine 5'-triphosphate.</text>
</comment>
<evidence type="ECO:0000259" key="11">
    <source>
        <dbReference type="PROSITE" id="PS51918"/>
    </source>
</evidence>
<feature type="binding site" evidence="10">
    <location>
        <position position="115"/>
    </location>
    <ligand>
        <name>S-adenosyl-L-methionine</name>
        <dbReference type="ChEBI" id="CHEBI:59789"/>
    </ligand>
</feature>
<keyword evidence="1 10" id="KW-0004">4Fe-4S</keyword>
<evidence type="ECO:0000256" key="3">
    <source>
        <dbReference type="ARBA" id="ARBA00022723"/>
    </source>
</evidence>
<dbReference type="GeneID" id="6164323"/>
<evidence type="ECO:0000256" key="8">
    <source>
        <dbReference type="ARBA" id="ARBA00023150"/>
    </source>
</evidence>
<comment type="catalytic activity">
    <reaction evidence="10">
        <text>GTP + AH2 + S-adenosyl-L-methionine = (8S)-3',8-cyclo-7,8-dihydroguanosine 5'-triphosphate + 5'-deoxyadenosine + L-methionine + A + H(+)</text>
        <dbReference type="Rhea" id="RHEA:49576"/>
        <dbReference type="ChEBI" id="CHEBI:13193"/>
        <dbReference type="ChEBI" id="CHEBI:15378"/>
        <dbReference type="ChEBI" id="CHEBI:17319"/>
        <dbReference type="ChEBI" id="CHEBI:17499"/>
        <dbReference type="ChEBI" id="CHEBI:37565"/>
        <dbReference type="ChEBI" id="CHEBI:57844"/>
        <dbReference type="ChEBI" id="CHEBI:59789"/>
        <dbReference type="ChEBI" id="CHEBI:131766"/>
        <dbReference type="EC" id="4.1.99.22"/>
    </reaction>
</comment>
<dbReference type="InterPro" id="IPR040064">
    <property type="entry name" value="MoaA-like"/>
</dbReference>
<dbReference type="InterPro" id="IPR006638">
    <property type="entry name" value="Elp3/MiaA/NifB-like_rSAM"/>
</dbReference>
<dbReference type="EC" id="4.1.99.22" evidence="10"/>
<dbReference type="SUPFAM" id="SSF102114">
    <property type="entry name" value="Radical SAM enzymes"/>
    <property type="match status" value="1"/>
</dbReference>
<dbReference type="GO" id="GO:1904047">
    <property type="term" value="F:S-adenosyl-L-methionine binding"/>
    <property type="evidence" value="ECO:0007669"/>
    <property type="project" value="UniProtKB-UniRule"/>
</dbReference>
<dbReference type="PROSITE" id="PS51918">
    <property type="entry name" value="RADICAL_SAM"/>
    <property type="match status" value="1"/>
</dbReference>
<dbReference type="CDD" id="cd01335">
    <property type="entry name" value="Radical_SAM"/>
    <property type="match status" value="1"/>
</dbReference>
<dbReference type="InterPro" id="IPR007197">
    <property type="entry name" value="rSAM"/>
</dbReference>
<gene>
    <name evidence="10" type="primary">moaA</name>
    <name evidence="12" type="ordered locus">Tneu_0055</name>
</gene>
<dbReference type="PANTHER" id="PTHR22960:SF0">
    <property type="entry name" value="MOLYBDENUM COFACTOR BIOSYNTHESIS PROTEIN 1"/>
    <property type="match status" value="1"/>
</dbReference>
<keyword evidence="7 10" id="KW-0342">GTP-binding</keyword>
<dbReference type="UniPathway" id="UPA00344"/>